<dbReference type="PROSITE" id="PS51257">
    <property type="entry name" value="PROKAR_LIPOPROTEIN"/>
    <property type="match status" value="1"/>
</dbReference>
<comment type="caution">
    <text evidence="2">The sequence shown here is derived from an EMBL/GenBank/DDBJ whole genome shotgun (WGS) entry which is preliminary data.</text>
</comment>
<dbReference type="Pfam" id="PF16670">
    <property type="entry name" value="PI-PLC-C1"/>
    <property type="match status" value="1"/>
</dbReference>
<gene>
    <name evidence="2" type="ORF">ADIARSV_2988</name>
</gene>
<keyword evidence="3" id="KW-1185">Reference proteome</keyword>
<dbReference type="OrthoDB" id="195526at2"/>
<dbReference type="PROSITE" id="PS50007">
    <property type="entry name" value="PIPLC_X_DOMAIN"/>
    <property type="match status" value="1"/>
</dbReference>
<dbReference type="GO" id="GO:0008081">
    <property type="term" value="F:phosphoric diester hydrolase activity"/>
    <property type="evidence" value="ECO:0007669"/>
    <property type="project" value="InterPro"/>
</dbReference>
<protein>
    <recommendedName>
        <fullName evidence="4">Calcium-dependent phosphoinositide phospholipase C</fullName>
    </recommendedName>
</protein>
<name>R9GQ53_9SPHI</name>
<dbReference type="eggNOG" id="COG0121">
    <property type="taxonomic scope" value="Bacteria"/>
</dbReference>
<dbReference type="Proteomes" id="UP000014174">
    <property type="component" value="Unassembled WGS sequence"/>
</dbReference>
<evidence type="ECO:0008006" key="4">
    <source>
        <dbReference type="Google" id="ProtNLM"/>
    </source>
</evidence>
<dbReference type="CDD" id="cd08589">
    <property type="entry name" value="PI-PLCc_SaPLC1_like"/>
    <property type="match status" value="1"/>
</dbReference>
<dbReference type="AlphaFoldDB" id="R9GQ53"/>
<dbReference type="EMBL" id="AQPN01000103">
    <property type="protein sequence ID" value="EOR93851.1"/>
    <property type="molecule type" value="Genomic_DNA"/>
</dbReference>
<accession>R9GQ53</accession>
<feature type="chain" id="PRO_5004472235" description="Calcium-dependent phosphoinositide phospholipase C" evidence="1">
    <location>
        <begin position="20"/>
        <end position="361"/>
    </location>
</feature>
<dbReference type="SUPFAM" id="SSF51695">
    <property type="entry name" value="PLC-like phosphodiesterases"/>
    <property type="match status" value="1"/>
</dbReference>
<dbReference type="Gene3D" id="3.20.20.190">
    <property type="entry name" value="Phosphatidylinositol (PI) phosphodiesterase"/>
    <property type="match status" value="1"/>
</dbReference>
<dbReference type="GO" id="GO:0006629">
    <property type="term" value="P:lipid metabolic process"/>
    <property type="evidence" value="ECO:0007669"/>
    <property type="project" value="InterPro"/>
</dbReference>
<evidence type="ECO:0000313" key="2">
    <source>
        <dbReference type="EMBL" id="EOR93851.1"/>
    </source>
</evidence>
<evidence type="ECO:0000313" key="3">
    <source>
        <dbReference type="Proteomes" id="UP000014174"/>
    </source>
</evidence>
<sequence>MKTGTSAILILLTACSLQAQTKAPDDSFKLNQIQVIGSHNSYKQAIEPALFKLIQAKDSTNRLGGLQYEHIAITEQLNMGLRNLEIDVYADSKGGKYAHPKGLDLVKPDQPYDTAGVMNQPGFKVLHVPDIDFRSSSLTFDDCLQKLKNWSNSNPGHIPVFITLEPKDGEKNRFGTTPEAFTPALFDELDAVIREKLGIDKLITPDMVRGNFKTLEEAVLNGNWPNLKQAKGKFLFILDNSDKKRDLYMQDHPSLKGRLIFVNAEPGKPEAATLFRNNSADPTIPELVTKGYIIRTRADSDTKEARANDYTHFKQAQNSGAQIITTDYYKPSAFFHSPYHIIFEDGSYVRKNHLFEKLNIK</sequence>
<dbReference type="PATRIC" id="fig|1150600.3.peg.2958"/>
<proteinExistence type="predicted"/>
<dbReference type="RefSeq" id="WP_016196219.1">
    <property type="nucleotide sequence ID" value="NZ_AQPN01000103.1"/>
</dbReference>
<dbReference type="STRING" id="1150600.ADIARSV_2988"/>
<evidence type="ECO:0000256" key="1">
    <source>
        <dbReference type="SAM" id="SignalP"/>
    </source>
</evidence>
<keyword evidence="1" id="KW-0732">Signal</keyword>
<feature type="signal peptide" evidence="1">
    <location>
        <begin position="1"/>
        <end position="19"/>
    </location>
</feature>
<dbReference type="InterPro" id="IPR017946">
    <property type="entry name" value="PLC-like_Pdiesterase_TIM-brl"/>
</dbReference>
<dbReference type="InterPro" id="IPR032075">
    <property type="entry name" value="PI-PLC-C1"/>
</dbReference>
<organism evidence="2 3">
    <name type="scientific">Arcticibacter svalbardensis MN12-7</name>
    <dbReference type="NCBI Taxonomy" id="1150600"/>
    <lineage>
        <taxon>Bacteria</taxon>
        <taxon>Pseudomonadati</taxon>
        <taxon>Bacteroidota</taxon>
        <taxon>Sphingobacteriia</taxon>
        <taxon>Sphingobacteriales</taxon>
        <taxon>Sphingobacteriaceae</taxon>
        <taxon>Arcticibacter</taxon>
    </lineage>
</organism>
<reference evidence="2 3" key="1">
    <citation type="journal article" date="2013" name="Genome Announc.">
        <title>Draft Genome Sequence of Arcticibacter svalbardensis Strain MN12-7T, a Member of the Family Sphingobacteriaceae Isolated from an Arctic Soil Sample.</title>
        <authorList>
            <person name="Shivaji S."/>
            <person name="Ara S."/>
            <person name="Prasad S."/>
            <person name="Manasa B.P."/>
            <person name="Begum Z."/>
            <person name="Singh A."/>
            <person name="Kumar Pinnaka A."/>
        </authorList>
    </citation>
    <scope>NUCLEOTIDE SEQUENCE [LARGE SCALE GENOMIC DNA]</scope>
    <source>
        <strain evidence="2 3">MN12-7</strain>
    </source>
</reference>